<dbReference type="OrthoDB" id="4121305at2759"/>
<comment type="caution">
    <text evidence="2">The sequence shown here is derived from an EMBL/GenBank/DDBJ whole genome shotgun (WGS) entry which is preliminary data.</text>
</comment>
<proteinExistence type="predicted"/>
<evidence type="ECO:0000313" key="2">
    <source>
        <dbReference type="EMBL" id="RVX73568.1"/>
    </source>
</evidence>
<evidence type="ECO:0000256" key="1">
    <source>
        <dbReference type="SAM" id="MobiDB-lite"/>
    </source>
</evidence>
<dbReference type="VEuPathDB" id="FungiDB:PV10_06446"/>
<name>A0A438ND09_EXOME</name>
<feature type="region of interest" description="Disordered" evidence="1">
    <location>
        <begin position="1293"/>
        <end position="1332"/>
    </location>
</feature>
<dbReference type="InterPro" id="IPR011990">
    <property type="entry name" value="TPR-like_helical_dom_sf"/>
</dbReference>
<dbReference type="Pfam" id="PF13374">
    <property type="entry name" value="TPR_10"/>
    <property type="match status" value="1"/>
</dbReference>
<protein>
    <submittedName>
        <fullName evidence="2">Uncharacterized protein</fullName>
    </submittedName>
</protein>
<feature type="compositionally biased region" description="Polar residues" evidence="1">
    <location>
        <begin position="1346"/>
        <end position="1356"/>
    </location>
</feature>
<organism evidence="2 3">
    <name type="scientific">Exophiala mesophila</name>
    <name type="common">Black yeast-like fungus</name>
    <dbReference type="NCBI Taxonomy" id="212818"/>
    <lineage>
        <taxon>Eukaryota</taxon>
        <taxon>Fungi</taxon>
        <taxon>Dikarya</taxon>
        <taxon>Ascomycota</taxon>
        <taxon>Pezizomycotina</taxon>
        <taxon>Eurotiomycetes</taxon>
        <taxon>Chaetothyriomycetidae</taxon>
        <taxon>Chaetothyriales</taxon>
        <taxon>Herpotrichiellaceae</taxon>
        <taxon>Exophiala</taxon>
    </lineage>
</organism>
<dbReference type="InterPro" id="IPR053137">
    <property type="entry name" value="NLR-like"/>
</dbReference>
<gene>
    <name evidence="2" type="ORF">B0A52_02456</name>
</gene>
<dbReference type="EMBL" id="NAJM01000007">
    <property type="protein sequence ID" value="RVX73568.1"/>
    <property type="molecule type" value="Genomic_DNA"/>
</dbReference>
<dbReference type="PANTHER" id="PTHR46082:SF6">
    <property type="entry name" value="AAA+ ATPASE DOMAIN-CONTAINING PROTEIN-RELATED"/>
    <property type="match status" value="1"/>
</dbReference>
<reference evidence="2 3" key="1">
    <citation type="submission" date="2017-03" db="EMBL/GenBank/DDBJ databases">
        <title>Genomes of endolithic fungi from Antarctica.</title>
        <authorList>
            <person name="Coleine C."/>
            <person name="Masonjones S."/>
            <person name="Stajich J.E."/>
        </authorList>
    </citation>
    <scope>NUCLEOTIDE SEQUENCE [LARGE SCALE GENOMIC DNA]</scope>
    <source>
        <strain evidence="2 3">CCFEE 6314</strain>
    </source>
</reference>
<dbReference type="SUPFAM" id="SSF48452">
    <property type="entry name" value="TPR-like"/>
    <property type="match status" value="1"/>
</dbReference>
<dbReference type="Proteomes" id="UP000288859">
    <property type="component" value="Unassembled WGS sequence"/>
</dbReference>
<sequence>MSLTTVFTPESSPDIDIVAVHGLGDNGITASTYDEFLPGLRKIPHARIMRFSHDFTVDPRLPHLERLIAQNLLANLVDKREGLKEIQRPLIFIAYEGTAVVEKALSLEQLATHSQPILRSTLGIVLIRTYHQEAKDDKAPARSESSSTPQSQRFMVITSLVVKKSSALLWKSHEKLIPYDKTFSIYGTVLSELRRMVKEMIKRLNGEAPVMAEQLLDQRRSELVAIQSSHAKELLMELQITERVAARRRRLYGVDHAQTLATMNNVALRYSQVGRLSGALRLMEEVVARRKNVLGTDHPTTLTSMKWLATQYREVGRQSEATTVLEELRLWSNEPLEYYIYDELSRHNHNFHDHGVGRESIFGGAGTFERHVANDNPKAAASVLASTAQDSGYGTLKSAATRASNAEVTDDTASVLSVTESVMAAQSLYNDTRLDLVESLALLLTRELATCAEYPAIDIESLLETMPTLLRNFSAELKVEQTQSDAFFQRSAAAFVRLNRRQISRKFAESVQARMDLTIAEIARSNQDDKPTIQEEIELLSNHDTSGESEADCALDVDDNADRDVKNHPDKVHEDVLENPTLTYLTEARKHVEESTSFRLMVEKAKAVLKLTSLSQTTMKDVRLQVDKALREPTGRISSSRIYIECHISWDPAQFLIDQFENPTEASLCDVITITSSNEDFQAATCLDYVGQVWPITGEELLLSLQDYVHNQLLQMPRSIPPLSVKLSNGTHVKIVLCKGRLFVKCDGLGHAVAEVIEELAWLGAACREHSVADQLGMCFIDVRYLSSIEPHITVTYCLKDLKPATGHATDSSCWHALFRNAVVVQGYPIKRRTQNQQGLEMSMELMLGLGLTDTVTVYNRGLVIDGLQSIELDECIMYSRADEVCPDRLREDRLDESALGIGRNFVGWTTKAELLFGSDKINYKSIRPSHLDRCGPGYALEKASITAGKFLMLGVTIVPGQKDKASHHDLSSSYKMMIGCAARRNVILYDAHDQLGWLTDAASALLHLSRAQLSLDILEGVELQEYRSPDPSFIGNACIKALLDNTNRTLEIDRQYIGTTEERILVNEKWETKTVVRYRTIYFEDMVKDNWKILNQIFSYSVSHTGIELPTSIRKHIEGFDFDDIVHSAQQMFPLTTPLDRQRGAWLDFAKNINAITLFGTGFGDLIIPAAGSNKLCDYWSLVPKSLDYLVVSVAHLERLRNSQFNSQECHSENIELGKGIYWHRGDRLFEHCDGCTTSQPCDRAQKLNARIPGSKGCMGFPTDSPAGAVIFGHMAHKRLWGSKDELHARLNPQSRSHSEQTDGAFSDSGMGASIGDASSPTDPPFPNSKAVAVPASWGRMIHQSNISRDQQPGSGPTVDHKDSQMRSQTGRLLILCKTGFRRHLSRSDR</sequence>
<evidence type="ECO:0000313" key="3">
    <source>
        <dbReference type="Proteomes" id="UP000288859"/>
    </source>
</evidence>
<dbReference type="Gene3D" id="1.25.40.10">
    <property type="entry name" value="Tetratricopeptide repeat domain"/>
    <property type="match status" value="1"/>
</dbReference>
<accession>A0A438ND09</accession>
<feature type="region of interest" description="Disordered" evidence="1">
    <location>
        <begin position="1346"/>
        <end position="1374"/>
    </location>
</feature>
<dbReference type="PANTHER" id="PTHR46082">
    <property type="entry name" value="ATP/GTP-BINDING PROTEIN-RELATED"/>
    <property type="match status" value="1"/>
</dbReference>